<dbReference type="Gramene" id="OB02G43600.1">
    <property type="protein sequence ID" value="OB02G43600.1"/>
    <property type="gene ID" value="OB02G43600"/>
</dbReference>
<dbReference type="SUPFAM" id="SSF81383">
    <property type="entry name" value="F-box domain"/>
    <property type="match status" value="1"/>
</dbReference>
<dbReference type="Proteomes" id="UP000006038">
    <property type="component" value="Unassembled WGS sequence"/>
</dbReference>
<feature type="compositionally biased region" description="Basic residues" evidence="1">
    <location>
        <begin position="325"/>
        <end position="336"/>
    </location>
</feature>
<name>J3LI93_ORYBR</name>
<accession>J3LI93</accession>
<keyword evidence="3" id="KW-1185">Reference proteome</keyword>
<feature type="compositionally biased region" description="Gly residues" evidence="1">
    <location>
        <begin position="283"/>
        <end position="295"/>
    </location>
</feature>
<dbReference type="eggNOG" id="ENOG502QRA4">
    <property type="taxonomic scope" value="Eukaryota"/>
</dbReference>
<dbReference type="PANTHER" id="PTHR32278:SF26">
    <property type="entry name" value="OS02G0812500 PROTEIN"/>
    <property type="match status" value="1"/>
</dbReference>
<proteinExistence type="predicted"/>
<dbReference type="Pfam" id="PF14299">
    <property type="entry name" value="PP2"/>
    <property type="match status" value="1"/>
</dbReference>
<evidence type="ECO:0000313" key="2">
    <source>
        <dbReference type="EnsemblPlants" id="OB02G43600.1"/>
    </source>
</evidence>
<dbReference type="OMA" id="ECASKKD"/>
<dbReference type="STRING" id="4533.J3LI93"/>
<dbReference type="HOGENOM" id="CLU_050973_0_1_1"/>
<reference evidence="2" key="1">
    <citation type="submission" date="2013-04" db="UniProtKB">
        <authorList>
            <consortium name="EnsemblPlants"/>
        </authorList>
    </citation>
    <scope>IDENTIFICATION</scope>
</reference>
<dbReference type="AlphaFoldDB" id="J3LI93"/>
<organism evidence="2">
    <name type="scientific">Oryza brachyantha</name>
    <name type="common">malo sina</name>
    <dbReference type="NCBI Taxonomy" id="4533"/>
    <lineage>
        <taxon>Eukaryota</taxon>
        <taxon>Viridiplantae</taxon>
        <taxon>Streptophyta</taxon>
        <taxon>Embryophyta</taxon>
        <taxon>Tracheophyta</taxon>
        <taxon>Spermatophyta</taxon>
        <taxon>Magnoliopsida</taxon>
        <taxon>Liliopsida</taxon>
        <taxon>Poales</taxon>
        <taxon>Poaceae</taxon>
        <taxon>BOP clade</taxon>
        <taxon>Oryzoideae</taxon>
        <taxon>Oryzeae</taxon>
        <taxon>Oryzinae</taxon>
        <taxon>Oryza</taxon>
    </lineage>
</organism>
<dbReference type="CDD" id="cd22162">
    <property type="entry name" value="F-box_AtSKIP3-like"/>
    <property type="match status" value="1"/>
</dbReference>
<sequence>MDCEAASAGGAAIYRLPEECVAYAISMTTPGDACHSSAVSPAFKAAADSDAVWDRFLPPDHAAILARAVDASSAAASECASKKDLFARLCARPVLLDAATMSFGLDRRSGAKCVMLSARALSIAWGDDPSRWRWTPCLPGSRFPEVAELLDVCWLEITGKLQLSLLSPATTYAAYLVYSFADYTTGLECNIGMPSPKATVTVVVSGAGTTSRPPATEHKICLQHMGEDETMMHRQELVISLRKDFGRKVRLDPDMDIKCPRLRDGGGGGGWREVELGEFAVPGGAGGEGGGGGGEGEARSRHGHQMPAAEGRRRRRRVEGGGAGRVRRAGRRRRRGGGGGGELQGGDQPVEDGAHRARHRAQAQMHALLAKLAS</sequence>
<feature type="region of interest" description="Disordered" evidence="1">
    <location>
        <begin position="280"/>
        <end position="364"/>
    </location>
</feature>
<evidence type="ECO:0000313" key="3">
    <source>
        <dbReference type="Proteomes" id="UP000006038"/>
    </source>
</evidence>
<evidence type="ECO:0000256" key="1">
    <source>
        <dbReference type="SAM" id="MobiDB-lite"/>
    </source>
</evidence>
<dbReference type="InterPro" id="IPR036047">
    <property type="entry name" value="F-box-like_dom_sf"/>
</dbReference>
<dbReference type="EnsemblPlants" id="OB02G43600.1">
    <property type="protein sequence ID" value="OB02G43600.1"/>
    <property type="gene ID" value="OB02G43600"/>
</dbReference>
<dbReference type="InterPro" id="IPR025886">
    <property type="entry name" value="PP2-like"/>
</dbReference>
<dbReference type="PANTHER" id="PTHR32278">
    <property type="entry name" value="F-BOX DOMAIN-CONTAINING PROTEIN"/>
    <property type="match status" value="1"/>
</dbReference>
<evidence type="ECO:0008006" key="4">
    <source>
        <dbReference type="Google" id="ProtNLM"/>
    </source>
</evidence>
<protein>
    <recommendedName>
        <fullName evidence="4">F-box domain-containing protein</fullName>
    </recommendedName>
</protein>